<name>A0AAW0A8Y3_9AGAR</name>
<gene>
    <name evidence="2" type="ORF">R3P38DRAFT_2794721</name>
</gene>
<accession>A0AAW0A8Y3</accession>
<dbReference type="EMBL" id="JAWWNJ010000078">
    <property type="protein sequence ID" value="KAK7005558.1"/>
    <property type="molecule type" value="Genomic_DNA"/>
</dbReference>
<evidence type="ECO:0000256" key="1">
    <source>
        <dbReference type="SAM" id="MobiDB-lite"/>
    </source>
</evidence>
<evidence type="ECO:0000313" key="2">
    <source>
        <dbReference type="EMBL" id="KAK7005558.1"/>
    </source>
</evidence>
<dbReference type="Proteomes" id="UP001362999">
    <property type="component" value="Unassembled WGS sequence"/>
</dbReference>
<protein>
    <submittedName>
        <fullName evidence="2">Uncharacterized protein</fullName>
    </submittedName>
</protein>
<keyword evidence="3" id="KW-1185">Reference proteome</keyword>
<evidence type="ECO:0000313" key="3">
    <source>
        <dbReference type="Proteomes" id="UP001362999"/>
    </source>
</evidence>
<dbReference type="AlphaFoldDB" id="A0AAW0A8Y3"/>
<proteinExistence type="predicted"/>
<comment type="caution">
    <text evidence="2">The sequence shown here is derived from an EMBL/GenBank/DDBJ whole genome shotgun (WGS) entry which is preliminary data.</text>
</comment>
<organism evidence="2 3">
    <name type="scientific">Favolaschia claudopus</name>
    <dbReference type="NCBI Taxonomy" id="2862362"/>
    <lineage>
        <taxon>Eukaryota</taxon>
        <taxon>Fungi</taxon>
        <taxon>Dikarya</taxon>
        <taxon>Basidiomycota</taxon>
        <taxon>Agaricomycotina</taxon>
        <taxon>Agaricomycetes</taxon>
        <taxon>Agaricomycetidae</taxon>
        <taxon>Agaricales</taxon>
        <taxon>Marasmiineae</taxon>
        <taxon>Mycenaceae</taxon>
        <taxon>Favolaschia</taxon>
    </lineage>
</organism>
<feature type="compositionally biased region" description="Polar residues" evidence="1">
    <location>
        <begin position="32"/>
        <end position="43"/>
    </location>
</feature>
<reference evidence="2 3" key="1">
    <citation type="journal article" date="2024" name="J Genomics">
        <title>Draft genome sequencing and assembly of Favolaschia claudopus CIRM-BRFM 2984 isolated from oak limbs.</title>
        <authorList>
            <person name="Navarro D."/>
            <person name="Drula E."/>
            <person name="Chaduli D."/>
            <person name="Cazenave R."/>
            <person name="Ahrendt S."/>
            <person name="Wang J."/>
            <person name="Lipzen A."/>
            <person name="Daum C."/>
            <person name="Barry K."/>
            <person name="Grigoriev I.V."/>
            <person name="Favel A."/>
            <person name="Rosso M.N."/>
            <person name="Martin F."/>
        </authorList>
    </citation>
    <scope>NUCLEOTIDE SEQUENCE [LARGE SCALE GENOMIC DNA]</scope>
    <source>
        <strain evidence="2 3">CIRM-BRFM 2984</strain>
    </source>
</reference>
<sequence length="219" mass="23980">MYLNTAAIPICSRIKNIQRPVWARRDGRDAQATRSRTTASNERSACKRTKRTKMEEALNNISRRRSGEDYGWGISDPQPQPTTLLPTLPSSYHRTYTSLLWQPPQFLRTFIPTALSFEANYSASTTVLIVLSLGTLQPLLPEGMPGASPGMALAGALNLQPQPLPLPSSLSATPPYHSPSRYSCTLVVPDSVVGHIIMAVVVRVFISRTTSPAPTSSLY</sequence>
<feature type="region of interest" description="Disordered" evidence="1">
    <location>
        <begin position="23"/>
        <end position="45"/>
    </location>
</feature>